<accession>A0A1S1MXV9</accession>
<organism evidence="2 3">
    <name type="scientific">Pseudoalteromonas amylolytica</name>
    <dbReference type="NCBI Taxonomy" id="1859457"/>
    <lineage>
        <taxon>Bacteria</taxon>
        <taxon>Pseudomonadati</taxon>
        <taxon>Pseudomonadota</taxon>
        <taxon>Gammaproteobacteria</taxon>
        <taxon>Alteromonadales</taxon>
        <taxon>Pseudoalteromonadaceae</taxon>
        <taxon>Pseudoalteromonas</taxon>
    </lineage>
</organism>
<reference evidence="2 3" key="1">
    <citation type="submission" date="2016-09" db="EMBL/GenBank/DDBJ databases">
        <title>Pseudoalteromonas amylolytica sp. nov., isolated from the surface seawater.</title>
        <authorList>
            <person name="Wu Y.-H."/>
            <person name="Cheng H."/>
            <person name="Jin X.-B."/>
            <person name="Wang C.-S."/>
            <person name="Xu X.-W."/>
        </authorList>
    </citation>
    <scope>NUCLEOTIDE SEQUENCE [LARGE SCALE GENOMIC DNA]</scope>
    <source>
        <strain evidence="2 3">JW1</strain>
    </source>
</reference>
<evidence type="ECO:0000313" key="2">
    <source>
        <dbReference type="EMBL" id="OHU90292.1"/>
    </source>
</evidence>
<evidence type="ECO:0000259" key="1">
    <source>
        <dbReference type="Pfam" id="PF00561"/>
    </source>
</evidence>
<protein>
    <submittedName>
        <fullName evidence="2">Hydrolase</fullName>
    </submittedName>
</protein>
<proteinExistence type="predicted"/>
<dbReference type="EMBL" id="MKJU01000026">
    <property type="protein sequence ID" value="OHU90292.1"/>
    <property type="molecule type" value="Genomic_DNA"/>
</dbReference>
<keyword evidence="2" id="KW-0378">Hydrolase</keyword>
<keyword evidence="3" id="KW-1185">Reference proteome</keyword>
<feature type="domain" description="AB hydrolase-1" evidence="1">
    <location>
        <begin position="23"/>
        <end position="277"/>
    </location>
</feature>
<dbReference type="PANTHER" id="PTHR43433">
    <property type="entry name" value="HYDROLASE, ALPHA/BETA FOLD FAMILY PROTEIN"/>
    <property type="match status" value="1"/>
</dbReference>
<dbReference type="AlphaFoldDB" id="A0A1S1MXV9"/>
<dbReference type="InterPro" id="IPR050471">
    <property type="entry name" value="AB_hydrolase"/>
</dbReference>
<dbReference type="OrthoDB" id="7055710at2"/>
<dbReference type="InterPro" id="IPR000073">
    <property type="entry name" value="AB_hydrolase_1"/>
</dbReference>
<dbReference type="STRING" id="1859457.BET10_12895"/>
<name>A0A1S1MXV9_9GAMM</name>
<dbReference type="SUPFAM" id="SSF53474">
    <property type="entry name" value="alpha/beta-Hydrolases"/>
    <property type="match status" value="1"/>
</dbReference>
<dbReference type="Proteomes" id="UP000179786">
    <property type="component" value="Unassembled WGS sequence"/>
</dbReference>
<comment type="caution">
    <text evidence="2">The sequence shown here is derived from an EMBL/GenBank/DDBJ whole genome shotgun (WGS) entry which is preliminary data.</text>
</comment>
<gene>
    <name evidence="2" type="ORF">BET10_12895</name>
</gene>
<dbReference type="GO" id="GO:0004806">
    <property type="term" value="F:triacylglycerol lipase activity"/>
    <property type="evidence" value="ECO:0007669"/>
    <property type="project" value="TreeGrafter"/>
</dbReference>
<dbReference type="GO" id="GO:0046503">
    <property type="term" value="P:glycerolipid catabolic process"/>
    <property type="evidence" value="ECO:0007669"/>
    <property type="project" value="TreeGrafter"/>
</dbReference>
<dbReference type="Gene3D" id="3.40.50.1820">
    <property type="entry name" value="alpha/beta hydrolase"/>
    <property type="match status" value="1"/>
</dbReference>
<sequence length="315" mass="35124">MPSIVTGHGITLNYQDEGPKEAPAIILIMGLGAQMTVWPEPFFYGLVKKGFRVVRFDNRDTGLSTQLEQYGSPSLVQTWLKKRFASTAAAPYTLEDMCQDTLALMGALQIKKAHLVGASMGGMIAQSLAAKHKKKVLSLTLVMSSSSMPRLCTRNFLLFMRLLRLQPVRNNEASSINYLVRLNQLIGSPGYPQDEHTLQKQAKLSVARAHTPNGFKRQLVALTYSGSREHLLPKIKAPTLVIHGLEDPIFPLCAGQKTAQSIRKAKLKVVPGMGHNFPPELMKKMTKWVAKHVTKSERKRLEKKARKCELHIMKS</sequence>
<evidence type="ECO:0000313" key="3">
    <source>
        <dbReference type="Proteomes" id="UP000179786"/>
    </source>
</evidence>
<dbReference type="PANTHER" id="PTHR43433:SF5">
    <property type="entry name" value="AB HYDROLASE-1 DOMAIN-CONTAINING PROTEIN"/>
    <property type="match status" value="1"/>
</dbReference>
<dbReference type="RefSeq" id="WP_070985655.1">
    <property type="nucleotide sequence ID" value="NZ_MKJU01000026.1"/>
</dbReference>
<dbReference type="InterPro" id="IPR029058">
    <property type="entry name" value="AB_hydrolase_fold"/>
</dbReference>
<dbReference type="Pfam" id="PF00561">
    <property type="entry name" value="Abhydrolase_1"/>
    <property type="match status" value="1"/>
</dbReference>